<evidence type="ECO:0000256" key="5">
    <source>
        <dbReference type="ARBA" id="ARBA00022741"/>
    </source>
</evidence>
<dbReference type="Pfam" id="PF02518">
    <property type="entry name" value="HATPase_c"/>
    <property type="match status" value="1"/>
</dbReference>
<keyword evidence="6 12" id="KW-0418">Kinase</keyword>
<feature type="transmembrane region" description="Helical" evidence="9">
    <location>
        <begin position="65"/>
        <end position="90"/>
    </location>
</feature>
<dbReference type="Proteomes" id="UP000548476">
    <property type="component" value="Unassembled WGS sequence"/>
</dbReference>
<dbReference type="PANTHER" id="PTHR24421:SF10">
    <property type="entry name" value="NITRATE_NITRITE SENSOR PROTEIN NARQ"/>
    <property type="match status" value="1"/>
</dbReference>
<dbReference type="SUPFAM" id="SSF55874">
    <property type="entry name" value="ATPase domain of HSP90 chaperone/DNA topoisomerase II/histidine kinase"/>
    <property type="match status" value="1"/>
</dbReference>
<feature type="domain" description="Histidine kinase/HSP90-like ATPase" evidence="10">
    <location>
        <begin position="284"/>
        <end position="370"/>
    </location>
</feature>
<keyword evidence="4" id="KW-0808">Transferase</keyword>
<dbReference type="InterPro" id="IPR003594">
    <property type="entry name" value="HATPase_dom"/>
</dbReference>
<evidence type="ECO:0000256" key="4">
    <source>
        <dbReference type="ARBA" id="ARBA00022679"/>
    </source>
</evidence>
<evidence type="ECO:0000256" key="9">
    <source>
        <dbReference type="SAM" id="Phobius"/>
    </source>
</evidence>
<dbReference type="InterPro" id="IPR011712">
    <property type="entry name" value="Sig_transdc_His_kin_sub3_dim/P"/>
</dbReference>
<feature type="domain" description="Signal transduction histidine kinase subgroup 3 dimerisation and phosphoacceptor" evidence="11">
    <location>
        <begin position="177"/>
        <end position="243"/>
    </location>
</feature>
<evidence type="ECO:0000256" key="8">
    <source>
        <dbReference type="ARBA" id="ARBA00023012"/>
    </source>
</evidence>
<dbReference type="RefSeq" id="WP_184787754.1">
    <property type="nucleotide sequence ID" value="NZ_BONT01000090.1"/>
</dbReference>
<dbReference type="Pfam" id="PF07730">
    <property type="entry name" value="HisKA_3"/>
    <property type="match status" value="1"/>
</dbReference>
<gene>
    <name evidence="12" type="ORF">HNR73_002757</name>
</gene>
<proteinExistence type="predicted"/>
<protein>
    <recommendedName>
        <fullName evidence="2">histidine kinase</fullName>
        <ecNumber evidence="2">2.7.13.3</ecNumber>
    </recommendedName>
</protein>
<feature type="transmembrane region" description="Helical" evidence="9">
    <location>
        <begin position="128"/>
        <end position="145"/>
    </location>
</feature>
<evidence type="ECO:0000259" key="10">
    <source>
        <dbReference type="Pfam" id="PF02518"/>
    </source>
</evidence>
<keyword evidence="7" id="KW-0067">ATP-binding</keyword>
<keyword evidence="8" id="KW-0902">Two-component regulatory system</keyword>
<keyword evidence="3" id="KW-0597">Phosphoprotein</keyword>
<comment type="caution">
    <text evidence="12">The sequence shown here is derived from an EMBL/GenBank/DDBJ whole genome shotgun (WGS) entry which is preliminary data.</text>
</comment>
<evidence type="ECO:0000256" key="2">
    <source>
        <dbReference type="ARBA" id="ARBA00012438"/>
    </source>
</evidence>
<evidence type="ECO:0000256" key="6">
    <source>
        <dbReference type="ARBA" id="ARBA00022777"/>
    </source>
</evidence>
<dbReference type="PANTHER" id="PTHR24421">
    <property type="entry name" value="NITRATE/NITRITE SENSOR PROTEIN NARX-RELATED"/>
    <property type="match status" value="1"/>
</dbReference>
<dbReference type="InterPro" id="IPR050482">
    <property type="entry name" value="Sensor_HK_TwoCompSys"/>
</dbReference>
<keyword evidence="13" id="KW-1185">Reference proteome</keyword>
<evidence type="ECO:0000256" key="7">
    <source>
        <dbReference type="ARBA" id="ARBA00022840"/>
    </source>
</evidence>
<reference evidence="12 13" key="1">
    <citation type="submission" date="2020-08" db="EMBL/GenBank/DDBJ databases">
        <title>Genomic Encyclopedia of Type Strains, Phase IV (KMG-IV): sequencing the most valuable type-strain genomes for metagenomic binning, comparative biology and taxonomic classification.</title>
        <authorList>
            <person name="Goeker M."/>
        </authorList>
    </citation>
    <scope>NUCLEOTIDE SEQUENCE [LARGE SCALE GENOMIC DNA]</scope>
    <source>
        <strain evidence="12 13">YIM 65646</strain>
    </source>
</reference>
<dbReference type="InterPro" id="IPR036890">
    <property type="entry name" value="HATPase_C_sf"/>
</dbReference>
<keyword evidence="9" id="KW-0812">Transmembrane</keyword>
<dbReference type="EMBL" id="JACHGT010000005">
    <property type="protein sequence ID" value="MBB6034903.1"/>
    <property type="molecule type" value="Genomic_DNA"/>
</dbReference>
<dbReference type="Gene3D" id="1.20.5.1930">
    <property type="match status" value="1"/>
</dbReference>
<sequence>MGKISPFRLDVLLAVTVVAVQLIDLLLADGPVPAFGPVLAVASGGVMLLRSAYPRTTLLLSLVGALAYGAIGTPSIIQALPILLGVYTVIDAGHWKLVLAVVLPVLMLSIVGDLIAETRPLREILQTAFLPAGWFVAAAFLGQVSRQRRAYVREVEERAAEAERTREEMALRRAGEERLRIARDLHDSLTHSISVIKVQAGVAVHLARKRGEEPPAALAAIQEASTVATRELRETLDVLRGPGESSQGLAGLPALVERASAAGVPASLATEGAEQAVPAEVGQAAYRIVQEALTNVARHAGPATARVRLAFGEGELAVRITDDGRAQAPASKPGVGLIGMRERVAALGGTLRAAPADDGAGFDVHAVLPLGAK</sequence>
<dbReference type="GO" id="GO:0046983">
    <property type="term" value="F:protein dimerization activity"/>
    <property type="evidence" value="ECO:0007669"/>
    <property type="project" value="InterPro"/>
</dbReference>
<evidence type="ECO:0000313" key="13">
    <source>
        <dbReference type="Proteomes" id="UP000548476"/>
    </source>
</evidence>
<evidence type="ECO:0000256" key="3">
    <source>
        <dbReference type="ARBA" id="ARBA00022553"/>
    </source>
</evidence>
<dbReference type="CDD" id="cd16917">
    <property type="entry name" value="HATPase_UhpB-NarQ-NarX-like"/>
    <property type="match status" value="1"/>
</dbReference>
<evidence type="ECO:0000259" key="11">
    <source>
        <dbReference type="Pfam" id="PF07730"/>
    </source>
</evidence>
<name>A0A841FIY1_9ACTN</name>
<feature type="transmembrane region" description="Helical" evidence="9">
    <location>
        <begin position="96"/>
        <end position="116"/>
    </location>
</feature>
<evidence type="ECO:0000313" key="12">
    <source>
        <dbReference type="EMBL" id="MBB6034903.1"/>
    </source>
</evidence>
<keyword evidence="5" id="KW-0547">Nucleotide-binding</keyword>
<dbReference type="GO" id="GO:0005524">
    <property type="term" value="F:ATP binding"/>
    <property type="evidence" value="ECO:0007669"/>
    <property type="project" value="UniProtKB-KW"/>
</dbReference>
<dbReference type="EC" id="2.7.13.3" evidence="2"/>
<dbReference type="GO" id="GO:0016020">
    <property type="term" value="C:membrane"/>
    <property type="evidence" value="ECO:0007669"/>
    <property type="project" value="InterPro"/>
</dbReference>
<keyword evidence="9" id="KW-1133">Transmembrane helix</keyword>
<organism evidence="12 13">
    <name type="scientific">Phytomonospora endophytica</name>
    <dbReference type="NCBI Taxonomy" id="714109"/>
    <lineage>
        <taxon>Bacteria</taxon>
        <taxon>Bacillati</taxon>
        <taxon>Actinomycetota</taxon>
        <taxon>Actinomycetes</taxon>
        <taxon>Micromonosporales</taxon>
        <taxon>Micromonosporaceae</taxon>
        <taxon>Phytomonospora</taxon>
    </lineage>
</organism>
<accession>A0A841FIY1</accession>
<dbReference type="AlphaFoldDB" id="A0A841FIY1"/>
<feature type="transmembrane region" description="Helical" evidence="9">
    <location>
        <begin position="34"/>
        <end position="53"/>
    </location>
</feature>
<feature type="transmembrane region" description="Helical" evidence="9">
    <location>
        <begin position="7"/>
        <end position="28"/>
    </location>
</feature>
<keyword evidence="9" id="KW-0472">Membrane</keyword>
<comment type="catalytic activity">
    <reaction evidence="1">
        <text>ATP + protein L-histidine = ADP + protein N-phospho-L-histidine.</text>
        <dbReference type="EC" id="2.7.13.3"/>
    </reaction>
</comment>
<dbReference type="Gene3D" id="3.30.565.10">
    <property type="entry name" value="Histidine kinase-like ATPase, C-terminal domain"/>
    <property type="match status" value="1"/>
</dbReference>
<dbReference type="GO" id="GO:0000155">
    <property type="term" value="F:phosphorelay sensor kinase activity"/>
    <property type="evidence" value="ECO:0007669"/>
    <property type="project" value="InterPro"/>
</dbReference>
<evidence type="ECO:0000256" key="1">
    <source>
        <dbReference type="ARBA" id="ARBA00000085"/>
    </source>
</evidence>